<sequence>MKKFLALSAALLLSVTLVGCSEEAPVEVSQPIEESVASLEGRYVGYSWNGEANGTSLEDTNQYIETILELDQDGIIQDAKLSFFVQRDGYWTMRQSGNAYVDVDFSVDPTPAEGGADYVAGNSMFTVHTADMMAFYAFAVDNSGDTAVVMVDPITRYQFEMKIPQDFDFDTPVGEMTIGSGLTVPTVRTSGNRAAEWDELADNNIFNVSGWSHVVNDVGVLADIDESSTVQVFLEALGVEFDGGQPQSRAVEYGYFGKGGWEGNHNAIAQSLIGQNATEMTSLVDWSNERYAANINEQNQFGLDTESGATRTVQDSINTISGATVRITREATSYQRALVNAGILSEEDVIIGRF</sequence>
<keyword evidence="3" id="KW-1185">Reference proteome</keyword>
<dbReference type="EMBL" id="CP000724">
    <property type="protein sequence ID" value="ABR47764.1"/>
    <property type="molecule type" value="Genomic_DNA"/>
</dbReference>
<dbReference type="KEGG" id="amt:Amet_1585"/>
<dbReference type="RefSeq" id="WP_012062802.1">
    <property type="nucleotide sequence ID" value="NC_009633.1"/>
</dbReference>
<dbReference type="eggNOG" id="ENOG502Z7XR">
    <property type="taxonomic scope" value="Bacteria"/>
</dbReference>
<dbReference type="OrthoDB" id="1950110at2"/>
<feature type="chain" id="PRO_5038812863" evidence="1">
    <location>
        <begin position="21"/>
        <end position="354"/>
    </location>
</feature>
<keyword evidence="1" id="KW-0732">Signal</keyword>
<evidence type="ECO:0000313" key="3">
    <source>
        <dbReference type="Proteomes" id="UP000001572"/>
    </source>
</evidence>
<feature type="signal peptide" evidence="1">
    <location>
        <begin position="1"/>
        <end position="20"/>
    </location>
</feature>
<organism evidence="2 3">
    <name type="scientific">Alkaliphilus metalliredigens (strain QYMF)</name>
    <dbReference type="NCBI Taxonomy" id="293826"/>
    <lineage>
        <taxon>Bacteria</taxon>
        <taxon>Bacillati</taxon>
        <taxon>Bacillota</taxon>
        <taxon>Clostridia</taxon>
        <taxon>Peptostreptococcales</taxon>
        <taxon>Natronincolaceae</taxon>
        <taxon>Alkaliphilus</taxon>
    </lineage>
</organism>
<evidence type="ECO:0000313" key="2">
    <source>
        <dbReference type="EMBL" id="ABR47764.1"/>
    </source>
</evidence>
<dbReference type="AlphaFoldDB" id="A6TNJ6"/>
<dbReference type="Proteomes" id="UP000001572">
    <property type="component" value="Chromosome"/>
</dbReference>
<dbReference type="PROSITE" id="PS51257">
    <property type="entry name" value="PROKAR_LIPOPROTEIN"/>
    <property type="match status" value="1"/>
</dbReference>
<accession>A6TNJ6</accession>
<evidence type="ECO:0000256" key="1">
    <source>
        <dbReference type="SAM" id="SignalP"/>
    </source>
</evidence>
<dbReference type="HOGENOM" id="CLU_729212_0_0_9"/>
<proteinExistence type="predicted"/>
<protein>
    <submittedName>
        <fullName evidence="2">Uncharacterized protein</fullName>
    </submittedName>
</protein>
<name>A6TNJ6_ALKMQ</name>
<reference evidence="3" key="1">
    <citation type="journal article" date="2016" name="Genome Announc.">
        <title>Complete genome sequence of Alkaliphilus metalliredigens strain QYMF, an alkaliphilic and metal-reducing bacterium isolated from borax-contaminated leachate ponds.</title>
        <authorList>
            <person name="Hwang C."/>
            <person name="Copeland A."/>
            <person name="Lucas S."/>
            <person name="Lapidus A."/>
            <person name="Barry K."/>
            <person name="Detter J.C."/>
            <person name="Glavina Del Rio T."/>
            <person name="Hammon N."/>
            <person name="Israni S."/>
            <person name="Dalin E."/>
            <person name="Tice H."/>
            <person name="Pitluck S."/>
            <person name="Chertkov O."/>
            <person name="Brettin T."/>
            <person name="Bruce D."/>
            <person name="Han C."/>
            <person name="Schmutz J."/>
            <person name="Larimer F."/>
            <person name="Land M.L."/>
            <person name="Hauser L."/>
            <person name="Kyrpides N."/>
            <person name="Mikhailova N."/>
            <person name="Ye Q."/>
            <person name="Zhou J."/>
            <person name="Richardson P."/>
            <person name="Fields M.W."/>
        </authorList>
    </citation>
    <scope>NUCLEOTIDE SEQUENCE [LARGE SCALE GENOMIC DNA]</scope>
    <source>
        <strain evidence="3">QYMF</strain>
    </source>
</reference>
<gene>
    <name evidence="2" type="ordered locus">Amet_1585</name>
</gene>